<accession>A0AAW1Z3B0</accession>
<evidence type="ECO:0000313" key="1">
    <source>
        <dbReference type="EMBL" id="KAK9955896.1"/>
    </source>
</evidence>
<keyword evidence="2" id="KW-1185">Reference proteome</keyword>
<reference evidence="1 2" key="1">
    <citation type="submission" date="2024-05" db="EMBL/GenBank/DDBJ databases">
        <title>A high-quality chromosomal-level genome assembly of Topmouth culter (Culter alburnus).</title>
        <authorList>
            <person name="Zhao H."/>
        </authorList>
    </citation>
    <scope>NUCLEOTIDE SEQUENCE [LARGE SCALE GENOMIC DNA]</scope>
    <source>
        <strain evidence="1">CATC2023</strain>
        <tissue evidence="1">Muscle</tissue>
    </source>
</reference>
<dbReference type="EMBL" id="JAWDJR010000021">
    <property type="protein sequence ID" value="KAK9955896.1"/>
    <property type="molecule type" value="Genomic_DNA"/>
</dbReference>
<dbReference type="Pfam" id="PF02393">
    <property type="entry name" value="US22"/>
    <property type="match status" value="1"/>
</dbReference>
<organism evidence="1 2">
    <name type="scientific">Culter alburnus</name>
    <name type="common">Topmouth culter</name>
    <dbReference type="NCBI Taxonomy" id="194366"/>
    <lineage>
        <taxon>Eukaryota</taxon>
        <taxon>Metazoa</taxon>
        <taxon>Chordata</taxon>
        <taxon>Craniata</taxon>
        <taxon>Vertebrata</taxon>
        <taxon>Euteleostomi</taxon>
        <taxon>Actinopterygii</taxon>
        <taxon>Neopterygii</taxon>
        <taxon>Teleostei</taxon>
        <taxon>Ostariophysi</taxon>
        <taxon>Cypriniformes</taxon>
        <taxon>Xenocyprididae</taxon>
        <taxon>Xenocypridinae</taxon>
        <taxon>Culter</taxon>
    </lineage>
</organism>
<evidence type="ECO:0000313" key="2">
    <source>
        <dbReference type="Proteomes" id="UP001479290"/>
    </source>
</evidence>
<name>A0AAW1Z3B0_CULAL</name>
<dbReference type="Proteomes" id="UP001479290">
    <property type="component" value="Unassembled WGS sequence"/>
</dbReference>
<gene>
    <name evidence="1" type="ORF">ABG768_015740</name>
</gene>
<proteinExistence type="predicted"/>
<protein>
    <submittedName>
        <fullName evidence="1">Uncharacterized protein</fullName>
    </submittedName>
</protein>
<comment type="caution">
    <text evidence="1">The sequence shown here is derived from an EMBL/GenBank/DDBJ whole genome shotgun (WGS) entry which is preliminary data.</text>
</comment>
<sequence>MEVIGAIDEFPCDAFGLQLVLLLGEDGSVFAYEDESLHLVAKSLRDLFQCEMVFPGIKTFKIGEYFDEPTEEEYREMMESDEVKAIKKQHKDFRESLEHDLLNIMKEIAQSRNINIIFGLSNLKVHMKSKLTLFTLLVHITSLVVNNSSMQVKTQKKIVCRGNLQSKSEKLLLVWNGVPSLMTSV</sequence>
<dbReference type="AlphaFoldDB" id="A0AAW1Z3B0"/>
<dbReference type="InterPro" id="IPR003360">
    <property type="entry name" value="US22-like"/>
</dbReference>